<comment type="caution">
    <text evidence="1">The sequence shown here is derived from an EMBL/GenBank/DDBJ whole genome shotgun (WGS) entry which is preliminary data.</text>
</comment>
<dbReference type="Proteomes" id="UP001628179">
    <property type="component" value="Unassembled WGS sequence"/>
</dbReference>
<accession>A0ABQ0GJX8</accession>
<gene>
    <name evidence="1" type="ORF">MFIFM68171_08251</name>
</gene>
<dbReference type="EMBL" id="BAAFSV010000004">
    <property type="protein sequence ID" value="GAB1318041.1"/>
    <property type="molecule type" value="Genomic_DNA"/>
</dbReference>
<name>A0ABQ0GJX8_9PEZI</name>
<keyword evidence="2" id="KW-1185">Reference proteome</keyword>
<dbReference type="GeneID" id="98178994"/>
<proteinExistence type="predicted"/>
<reference evidence="1 2" key="1">
    <citation type="submission" date="2024-09" db="EMBL/GenBank/DDBJ databases">
        <title>Itraconazole resistance in Madurella fahalii resulting from another homologue of gene encoding cytochrome P450 14-alpha sterol demethylase (CYP51).</title>
        <authorList>
            <person name="Yoshioka I."/>
            <person name="Fahal A.H."/>
            <person name="Kaneko S."/>
            <person name="Yaguchi T."/>
        </authorList>
    </citation>
    <scope>NUCLEOTIDE SEQUENCE [LARGE SCALE GENOMIC DNA]</scope>
    <source>
        <strain evidence="1 2">IFM 68171</strain>
    </source>
</reference>
<evidence type="ECO:0000313" key="2">
    <source>
        <dbReference type="Proteomes" id="UP001628179"/>
    </source>
</evidence>
<sequence>MADSGGLPIRPGDLDGFWDYEKHDIIIKRAKFLVNGDLEVPHHIREALRIIKERQRKNGGPTWSKANEKEICQIVDQVAWDLHDKQIWKRSPKPSPDSDPYELTKRILISESVFYGNDSESPGSRLLYMIRDARKDPNPKSFLHQLNQAGVTIDKVVNFTRKTLLGGDPQHLSLPLRLDERRELFVADLARFMSEMRGGRRGLPHATYEIPAKDDSYIEDAIMKIDSHTLVFDTTLNSTILQTIQEAGFKPGVIMMQLTFWPDGADADPESAKSVSPMNYKVYHWLSEHYNVFARHPGSGFVTCNPTIYILKKDKSLGGTLRRSLSRGDPKKG</sequence>
<protein>
    <submittedName>
        <fullName evidence="1">Uncharacterized protein</fullName>
    </submittedName>
</protein>
<dbReference type="RefSeq" id="XP_070919772.1">
    <property type="nucleotide sequence ID" value="XM_071063671.1"/>
</dbReference>
<evidence type="ECO:0000313" key="1">
    <source>
        <dbReference type="EMBL" id="GAB1318041.1"/>
    </source>
</evidence>
<organism evidence="1 2">
    <name type="scientific">Madurella fahalii</name>
    <dbReference type="NCBI Taxonomy" id="1157608"/>
    <lineage>
        <taxon>Eukaryota</taxon>
        <taxon>Fungi</taxon>
        <taxon>Dikarya</taxon>
        <taxon>Ascomycota</taxon>
        <taxon>Pezizomycotina</taxon>
        <taxon>Sordariomycetes</taxon>
        <taxon>Sordariomycetidae</taxon>
        <taxon>Sordariales</taxon>
        <taxon>Sordariales incertae sedis</taxon>
        <taxon>Madurella</taxon>
    </lineage>
</organism>